<keyword evidence="8" id="KW-1185">Reference proteome</keyword>
<evidence type="ECO:0000256" key="4">
    <source>
        <dbReference type="ARBA" id="ARBA00022691"/>
    </source>
</evidence>
<dbReference type="InterPro" id="IPR046341">
    <property type="entry name" value="SET_dom_sf"/>
</dbReference>
<dbReference type="Gene3D" id="1.25.40.970">
    <property type="match status" value="1"/>
</dbReference>
<keyword evidence="4" id="KW-0949">S-adenosyl-L-methionine</keyword>
<gene>
    <name evidence="7" type="primary">SMYD3</name>
    <name evidence="7" type="ORF">AOXY_G6915</name>
</gene>
<keyword evidence="3" id="KW-0808">Transferase</keyword>
<dbReference type="GO" id="GO:0005634">
    <property type="term" value="C:nucleus"/>
    <property type="evidence" value="ECO:0007669"/>
    <property type="project" value="TreeGrafter"/>
</dbReference>
<dbReference type="Proteomes" id="UP001230051">
    <property type="component" value="Unassembled WGS sequence"/>
</dbReference>
<dbReference type="InterPro" id="IPR001214">
    <property type="entry name" value="SET_dom"/>
</dbReference>
<dbReference type="InterPro" id="IPR050869">
    <property type="entry name" value="H3K4_H4K5_MeTrfase"/>
</dbReference>
<dbReference type="GO" id="GO:0140999">
    <property type="term" value="F:histone H3K4 trimethyltransferase activity"/>
    <property type="evidence" value="ECO:0007669"/>
    <property type="project" value="UniProtKB-EC"/>
</dbReference>
<comment type="catalytic activity">
    <reaction evidence="5">
        <text>L-lysyl(4)-[histone H3] + 3 S-adenosyl-L-methionine = N(6),N(6),N(6)-trimethyl-L-lysyl(4)-[histone H3] + 3 S-adenosyl-L-homocysteine + 3 H(+)</text>
        <dbReference type="Rhea" id="RHEA:60260"/>
        <dbReference type="Rhea" id="RHEA-COMP:15537"/>
        <dbReference type="Rhea" id="RHEA-COMP:15547"/>
        <dbReference type="ChEBI" id="CHEBI:15378"/>
        <dbReference type="ChEBI" id="CHEBI:29969"/>
        <dbReference type="ChEBI" id="CHEBI:57856"/>
        <dbReference type="ChEBI" id="CHEBI:59789"/>
        <dbReference type="ChEBI" id="CHEBI:61961"/>
        <dbReference type="EC" id="2.1.1.354"/>
    </reaction>
</comment>
<evidence type="ECO:0000256" key="1">
    <source>
        <dbReference type="ARBA" id="ARBA00012182"/>
    </source>
</evidence>
<evidence type="ECO:0000256" key="2">
    <source>
        <dbReference type="ARBA" id="ARBA00022603"/>
    </source>
</evidence>
<dbReference type="PANTHER" id="PTHR12197">
    <property type="entry name" value="HISTONE-LYSINE N-METHYLTRANSFERASE SMYD"/>
    <property type="match status" value="1"/>
</dbReference>
<dbReference type="EC" id="2.1.1.354" evidence="1"/>
<feature type="domain" description="SET" evidence="6">
    <location>
        <begin position="1"/>
        <end position="70"/>
    </location>
</feature>
<keyword evidence="2" id="KW-0489">Methyltransferase</keyword>
<dbReference type="Pfam" id="PF00856">
    <property type="entry name" value="SET"/>
    <property type="match status" value="1"/>
</dbReference>
<comment type="caution">
    <text evidence="7">The sequence shown here is derived from an EMBL/GenBank/DDBJ whole genome shotgun (WGS) entry which is preliminary data.</text>
</comment>
<dbReference type="SUPFAM" id="SSF82199">
    <property type="entry name" value="SET domain"/>
    <property type="match status" value="1"/>
</dbReference>
<dbReference type="FunFam" id="2.170.270.10:FF:000013">
    <property type="entry name" value="Histone-lysine N-methyltransferase SMYD1 isoform 1"/>
    <property type="match status" value="1"/>
</dbReference>
<proteinExistence type="predicted"/>
<reference evidence="7" key="1">
    <citation type="submission" date="2022-02" db="EMBL/GenBank/DDBJ databases">
        <title>Atlantic sturgeon de novo genome assembly.</title>
        <authorList>
            <person name="Stock M."/>
            <person name="Klopp C."/>
            <person name="Guiguen Y."/>
            <person name="Cabau C."/>
            <person name="Parinello H."/>
            <person name="Santidrian Yebra-Pimentel E."/>
            <person name="Kuhl H."/>
            <person name="Dirks R.P."/>
            <person name="Guessner J."/>
            <person name="Wuertz S."/>
            <person name="Du K."/>
            <person name="Schartl M."/>
        </authorList>
    </citation>
    <scope>NUCLEOTIDE SEQUENCE</scope>
    <source>
        <strain evidence="7">STURGEONOMICS-FGT-2020</strain>
        <tissue evidence="7">Whole blood</tissue>
    </source>
</reference>
<dbReference type="AlphaFoldDB" id="A0AAD8G9D8"/>
<dbReference type="Gene3D" id="2.170.270.10">
    <property type="entry name" value="SET domain"/>
    <property type="match status" value="1"/>
</dbReference>
<dbReference type="InterPro" id="IPR011990">
    <property type="entry name" value="TPR-like_helical_dom_sf"/>
</dbReference>
<name>A0AAD8G9D8_ACIOX</name>
<evidence type="ECO:0000256" key="3">
    <source>
        <dbReference type="ARBA" id="ARBA00022679"/>
    </source>
</evidence>
<dbReference type="PANTHER" id="PTHR12197:SF288">
    <property type="entry name" value="HISTONE-LYSINE N-METHYLTRANSFERASE SMYD3"/>
    <property type="match status" value="1"/>
</dbReference>
<evidence type="ECO:0000259" key="6">
    <source>
        <dbReference type="PROSITE" id="PS50280"/>
    </source>
</evidence>
<sequence length="258" mass="29862">MKSLQFPVTCNCFTISDGEMQEVGVGLYPSMSLLNHDCDPNCVIVFEGRHLLLHAVKEIQPEEELTVSYIDVLVPTLERQTQLKKQYCFLCECQRCKSRDKDADMLAGEERAWNRVRECIAKAEEHQSQEQWDQVLAMCQTVIDSNQDVLPDRNIYLLRMLDCAMDACIHLSRWEEAVRYGTRTLQPYRLYYAGFHPVRAVQLMRVGKLQSHQEMLREALETLKQAFEIMKVTHGGEHSLTLDLKQMLGECQAEMNQT</sequence>
<accession>A0AAD8G9D8</accession>
<protein>
    <recommendedName>
        <fullName evidence="1">[histone H3]-lysine(4) N-trimethyltransferase</fullName>
        <ecNumber evidence="1">2.1.1.354</ecNumber>
    </recommendedName>
</protein>
<evidence type="ECO:0000256" key="5">
    <source>
        <dbReference type="ARBA" id="ARBA00047571"/>
    </source>
</evidence>
<evidence type="ECO:0000313" key="8">
    <source>
        <dbReference type="Proteomes" id="UP001230051"/>
    </source>
</evidence>
<dbReference type="PROSITE" id="PS50280">
    <property type="entry name" value="SET"/>
    <property type="match status" value="1"/>
</dbReference>
<dbReference type="EMBL" id="JAGXEW010000006">
    <property type="protein sequence ID" value="KAK1170137.1"/>
    <property type="molecule type" value="Genomic_DNA"/>
</dbReference>
<dbReference type="Gene3D" id="1.25.40.10">
    <property type="entry name" value="Tetratricopeptide repeat domain"/>
    <property type="match status" value="1"/>
</dbReference>
<dbReference type="SUPFAM" id="SSF48452">
    <property type="entry name" value="TPR-like"/>
    <property type="match status" value="1"/>
</dbReference>
<dbReference type="GO" id="GO:0032259">
    <property type="term" value="P:methylation"/>
    <property type="evidence" value="ECO:0007669"/>
    <property type="project" value="UniProtKB-KW"/>
</dbReference>
<evidence type="ECO:0000313" key="7">
    <source>
        <dbReference type="EMBL" id="KAK1170137.1"/>
    </source>
</evidence>
<organism evidence="7 8">
    <name type="scientific">Acipenser oxyrinchus oxyrinchus</name>
    <dbReference type="NCBI Taxonomy" id="40147"/>
    <lineage>
        <taxon>Eukaryota</taxon>
        <taxon>Metazoa</taxon>
        <taxon>Chordata</taxon>
        <taxon>Craniata</taxon>
        <taxon>Vertebrata</taxon>
        <taxon>Euteleostomi</taxon>
        <taxon>Actinopterygii</taxon>
        <taxon>Chondrostei</taxon>
        <taxon>Acipenseriformes</taxon>
        <taxon>Acipenseridae</taxon>
        <taxon>Acipenser</taxon>
    </lineage>
</organism>